<dbReference type="EMBL" id="FR746099">
    <property type="protein sequence ID" value="CCC41788.1"/>
    <property type="molecule type" value="Genomic_DNA"/>
</dbReference>
<protein>
    <recommendedName>
        <fullName evidence="1">HVO-0234-like beta-propeller domain-containing protein</fullName>
    </recommendedName>
</protein>
<dbReference type="InterPro" id="IPR056505">
    <property type="entry name" value="Beta-prop_HVO_0234"/>
</dbReference>
<dbReference type="Pfam" id="PF23366">
    <property type="entry name" value="Beta-prop_HVO_0234"/>
    <property type="match status" value="1"/>
</dbReference>
<accession>G0LFM5</accession>
<dbReference type="OrthoDB" id="213812at2157"/>
<evidence type="ECO:0000313" key="2">
    <source>
        <dbReference type="EMBL" id="CCC41788.1"/>
    </source>
</evidence>
<gene>
    <name evidence="2" type="ordered locus">Hqrw_4062</name>
</gene>
<dbReference type="RefSeq" id="WP_014557068.1">
    <property type="nucleotide sequence ID" value="NC_017459.1"/>
</dbReference>
<reference evidence="2 3" key="1">
    <citation type="journal article" date="2011" name="PLoS ONE">
        <title>Haloquadratum walsbyi: limited diversity in a global pond.</title>
        <authorList>
            <person name="Dyall-Smith M."/>
            <person name="Pfeiffer F."/>
            <person name="Klee K."/>
            <person name="Palm P."/>
            <person name="Gross K."/>
            <person name="Schuster S.C."/>
            <person name="Rampp M."/>
            <person name="Oesterhelt D."/>
        </authorList>
    </citation>
    <scope>NUCLEOTIDE SEQUENCE [LARGE SCALE GENOMIC DNA]</scope>
    <source>
        <strain evidence="3">DSM 16854 / JCM 12705 / C23</strain>
    </source>
</reference>
<proteinExistence type="predicted"/>
<sequence>MPTIDEKRVYTNTVGTETVYLGSELGVLGVTVSDAVVGEFGLAYRGAVRDIATAGPYVAAATDDGVLLADHRRRREDAGDEASMDELQFYNIGDGIDSVSAVGFETTTQNKVALIAGETSGDIYRLTMSPDDIFGSQPEILSTWKFIDTCSTIYEIDMPLIATAEGVFQVTSDAPSGTIISYAGLDTAHDIDAEPVAATTDGLYVLANGWIKIPSIEQAESVDIMRSSDRIVRAHAVCGGSLYACNVSNTAGLVPDMGAHWKSVNLPVTEPIMAVAHSHTTTYAVTTDGTLAACVDITTETAETTKRKPAHRREAEWQHRNLGVTGVSAIAVSHNNW</sequence>
<evidence type="ECO:0000313" key="3">
    <source>
        <dbReference type="Proteomes" id="UP000007954"/>
    </source>
</evidence>
<dbReference type="KEGG" id="hwc:Hqrw_4062"/>
<dbReference type="GeneID" id="12448966"/>
<dbReference type="Proteomes" id="UP000007954">
    <property type="component" value="Chromosome"/>
</dbReference>
<name>G0LFM5_HALWC</name>
<feature type="domain" description="HVO-0234-like beta-propeller" evidence="1">
    <location>
        <begin position="3"/>
        <end position="332"/>
    </location>
</feature>
<dbReference type="AlphaFoldDB" id="G0LFM5"/>
<organism evidence="2 3">
    <name type="scientific">Haloquadratum walsbyi (strain DSM 16854 / JCM 12705 / C23)</name>
    <dbReference type="NCBI Taxonomy" id="768065"/>
    <lineage>
        <taxon>Archaea</taxon>
        <taxon>Methanobacteriati</taxon>
        <taxon>Methanobacteriota</taxon>
        <taxon>Stenosarchaea group</taxon>
        <taxon>Halobacteria</taxon>
        <taxon>Halobacteriales</taxon>
        <taxon>Haloferacaceae</taxon>
        <taxon>Haloquadratum</taxon>
    </lineage>
</organism>
<dbReference type="HOGENOM" id="CLU_082034_0_0_2"/>
<evidence type="ECO:0000259" key="1">
    <source>
        <dbReference type="Pfam" id="PF23366"/>
    </source>
</evidence>